<protein>
    <recommendedName>
        <fullName evidence="4">Phage shock protein PspC N-terminal domain-containing protein</fullName>
    </recommendedName>
</protein>
<dbReference type="RefSeq" id="WP_161045453.1">
    <property type="nucleotide sequence ID" value="NZ_WWCS01000007.1"/>
</dbReference>
<keyword evidence="1" id="KW-1133">Transmembrane helix</keyword>
<feature type="transmembrane region" description="Helical" evidence="1">
    <location>
        <begin position="15"/>
        <end position="36"/>
    </location>
</feature>
<organism evidence="2 3">
    <name type="scientific">Duganella margarita</name>
    <dbReference type="NCBI Taxonomy" id="2692170"/>
    <lineage>
        <taxon>Bacteria</taxon>
        <taxon>Pseudomonadati</taxon>
        <taxon>Pseudomonadota</taxon>
        <taxon>Betaproteobacteria</taxon>
        <taxon>Burkholderiales</taxon>
        <taxon>Oxalobacteraceae</taxon>
        <taxon>Telluria group</taxon>
        <taxon>Duganella</taxon>
    </lineage>
</organism>
<name>A0ABW9WGX6_9BURK</name>
<sequence length="70" mass="7763">MKRVHSGSTNLLAEAMRWISLALTIRAAAWLGARIIHACLRLALAMFGLLAVSFLLYGLGYVIFYPVITR</sequence>
<keyword evidence="3" id="KW-1185">Reference proteome</keyword>
<feature type="transmembrane region" description="Helical" evidence="1">
    <location>
        <begin position="43"/>
        <end position="68"/>
    </location>
</feature>
<keyword evidence="1" id="KW-0472">Membrane</keyword>
<dbReference type="Proteomes" id="UP000466332">
    <property type="component" value="Unassembled WGS sequence"/>
</dbReference>
<accession>A0ABW9WGX6</accession>
<evidence type="ECO:0000256" key="1">
    <source>
        <dbReference type="SAM" id="Phobius"/>
    </source>
</evidence>
<evidence type="ECO:0000313" key="3">
    <source>
        <dbReference type="Proteomes" id="UP000466332"/>
    </source>
</evidence>
<dbReference type="EMBL" id="WWCS01000007">
    <property type="protein sequence ID" value="MYN40396.1"/>
    <property type="molecule type" value="Genomic_DNA"/>
</dbReference>
<comment type="caution">
    <text evidence="2">The sequence shown here is derived from an EMBL/GenBank/DDBJ whole genome shotgun (WGS) entry which is preliminary data.</text>
</comment>
<reference evidence="2 3" key="1">
    <citation type="submission" date="2019-12" db="EMBL/GenBank/DDBJ databases">
        <title>Novel species isolated from a subtropical stream in China.</title>
        <authorList>
            <person name="Lu H."/>
        </authorList>
    </citation>
    <scope>NUCLEOTIDE SEQUENCE [LARGE SCALE GENOMIC DNA]</scope>
    <source>
        <strain evidence="2 3">FT109W</strain>
    </source>
</reference>
<gene>
    <name evidence="2" type="ORF">GTP55_13535</name>
</gene>
<keyword evidence="1" id="KW-0812">Transmembrane</keyword>
<evidence type="ECO:0008006" key="4">
    <source>
        <dbReference type="Google" id="ProtNLM"/>
    </source>
</evidence>
<evidence type="ECO:0000313" key="2">
    <source>
        <dbReference type="EMBL" id="MYN40396.1"/>
    </source>
</evidence>
<proteinExistence type="predicted"/>